<keyword evidence="3 4" id="KW-0975">Bacterial flagellum</keyword>
<comment type="similarity">
    <text evidence="2 4">Belongs to the FliE family.</text>
</comment>
<evidence type="ECO:0000313" key="7">
    <source>
        <dbReference type="Proteomes" id="UP000216207"/>
    </source>
</evidence>
<evidence type="ECO:0000256" key="2">
    <source>
        <dbReference type="ARBA" id="ARBA00009272"/>
    </source>
</evidence>
<dbReference type="InterPro" id="IPR001624">
    <property type="entry name" value="FliE"/>
</dbReference>
<protein>
    <recommendedName>
        <fullName evidence="4 5">Flagellar hook-basal body complex protein FliE</fullName>
    </recommendedName>
</protein>
<keyword evidence="6" id="KW-0282">Flagellum</keyword>
<evidence type="ECO:0000256" key="1">
    <source>
        <dbReference type="ARBA" id="ARBA00004117"/>
    </source>
</evidence>
<dbReference type="PANTHER" id="PTHR34653">
    <property type="match status" value="1"/>
</dbReference>
<dbReference type="RefSeq" id="WP_095326171.1">
    <property type="nucleotide sequence ID" value="NZ_JAUPFH010000001.1"/>
</dbReference>
<proteinExistence type="inferred from homology"/>
<dbReference type="Pfam" id="PF02049">
    <property type="entry name" value="FliE"/>
    <property type="match status" value="1"/>
</dbReference>
<gene>
    <name evidence="4" type="primary">fliE</name>
    <name evidence="6" type="ORF">CHH72_04060</name>
</gene>
<dbReference type="GO" id="GO:0003774">
    <property type="term" value="F:cytoskeletal motor activity"/>
    <property type="evidence" value="ECO:0007669"/>
    <property type="project" value="InterPro"/>
</dbReference>
<name>A0A268P4C8_SHOCL</name>
<dbReference type="AlphaFoldDB" id="A0A268P4C8"/>
<evidence type="ECO:0000256" key="4">
    <source>
        <dbReference type="HAMAP-Rule" id="MF_00724"/>
    </source>
</evidence>
<evidence type="ECO:0000256" key="5">
    <source>
        <dbReference type="NCBIfam" id="TIGR00205"/>
    </source>
</evidence>
<dbReference type="NCBIfam" id="TIGR00205">
    <property type="entry name" value="fliE"/>
    <property type="match status" value="1"/>
</dbReference>
<sequence>MTIEAMQPLLQPLATQAGKTEATSKGADFKSALLNALHSVNQDQLASSEATQALVKQEPIDVHDVMIAASKASVSMQAALEVRNKAVEAYQEMMRMQI</sequence>
<dbReference type="GO" id="GO:0009425">
    <property type="term" value="C:bacterial-type flagellum basal body"/>
    <property type="evidence" value="ECO:0007669"/>
    <property type="project" value="UniProtKB-SubCell"/>
</dbReference>
<dbReference type="Proteomes" id="UP000216207">
    <property type="component" value="Unassembled WGS sequence"/>
</dbReference>
<comment type="caution">
    <text evidence="6">The sequence shown here is derived from an EMBL/GenBank/DDBJ whole genome shotgun (WGS) entry which is preliminary data.</text>
</comment>
<evidence type="ECO:0000256" key="3">
    <source>
        <dbReference type="ARBA" id="ARBA00023143"/>
    </source>
</evidence>
<dbReference type="PANTHER" id="PTHR34653:SF1">
    <property type="entry name" value="FLAGELLAR HOOK-BASAL BODY COMPLEX PROTEIN FLIE"/>
    <property type="match status" value="1"/>
</dbReference>
<reference evidence="6 7" key="1">
    <citation type="submission" date="2017-07" db="EMBL/GenBank/DDBJ databases">
        <title>Isolation and whole genome analysis of endospore-forming bacteria from heroin.</title>
        <authorList>
            <person name="Kalinowski J."/>
            <person name="Ahrens B."/>
            <person name="Al-Dilaimi A."/>
            <person name="Winkler A."/>
            <person name="Wibberg D."/>
            <person name="Schleenbecker U."/>
            <person name="Ruckert C."/>
            <person name="Wolfel R."/>
            <person name="Grass G."/>
        </authorList>
    </citation>
    <scope>NUCLEOTIDE SEQUENCE [LARGE SCALE GENOMIC DNA]</scope>
    <source>
        <strain evidence="6 7">7539</strain>
    </source>
</reference>
<keyword evidence="6" id="KW-0969">Cilium</keyword>
<dbReference type="EMBL" id="NPCC01000005">
    <property type="protein sequence ID" value="PAE90165.1"/>
    <property type="molecule type" value="Genomic_DNA"/>
</dbReference>
<dbReference type="HAMAP" id="MF_00724">
    <property type="entry name" value="FliE"/>
    <property type="match status" value="1"/>
</dbReference>
<evidence type="ECO:0000313" key="6">
    <source>
        <dbReference type="EMBL" id="PAE90165.1"/>
    </source>
</evidence>
<keyword evidence="6" id="KW-0966">Cell projection</keyword>
<comment type="subcellular location">
    <subcellularLocation>
        <location evidence="1 4">Bacterial flagellum basal body</location>
    </subcellularLocation>
</comment>
<organism evidence="6 7">
    <name type="scientific">Shouchella clausii</name>
    <name type="common">Alkalihalobacillus clausii</name>
    <dbReference type="NCBI Taxonomy" id="79880"/>
    <lineage>
        <taxon>Bacteria</taxon>
        <taxon>Bacillati</taxon>
        <taxon>Bacillota</taxon>
        <taxon>Bacilli</taxon>
        <taxon>Bacillales</taxon>
        <taxon>Bacillaceae</taxon>
        <taxon>Shouchella</taxon>
    </lineage>
</organism>
<dbReference type="GO" id="GO:0005198">
    <property type="term" value="F:structural molecule activity"/>
    <property type="evidence" value="ECO:0007669"/>
    <property type="project" value="UniProtKB-UniRule"/>
</dbReference>
<accession>A0A268P4C8</accession>
<dbReference type="PRINTS" id="PR01006">
    <property type="entry name" value="FLGHOOKFLIE"/>
</dbReference>
<dbReference type="GO" id="GO:0071973">
    <property type="term" value="P:bacterial-type flagellum-dependent cell motility"/>
    <property type="evidence" value="ECO:0007669"/>
    <property type="project" value="InterPro"/>
</dbReference>